<accession>A0A915IE68</accession>
<dbReference type="AlphaFoldDB" id="A0A915IE68"/>
<reference evidence="2" key="1">
    <citation type="submission" date="2022-11" db="UniProtKB">
        <authorList>
            <consortium name="WormBaseParasite"/>
        </authorList>
    </citation>
    <scope>IDENTIFICATION</scope>
</reference>
<dbReference type="Proteomes" id="UP000887565">
    <property type="component" value="Unplaced"/>
</dbReference>
<proteinExistence type="predicted"/>
<evidence type="ECO:0000313" key="2">
    <source>
        <dbReference type="WBParaSite" id="nRc.2.0.1.t12098-RA"/>
    </source>
</evidence>
<organism evidence="1 2">
    <name type="scientific">Romanomermis culicivorax</name>
    <name type="common">Nematode worm</name>
    <dbReference type="NCBI Taxonomy" id="13658"/>
    <lineage>
        <taxon>Eukaryota</taxon>
        <taxon>Metazoa</taxon>
        <taxon>Ecdysozoa</taxon>
        <taxon>Nematoda</taxon>
        <taxon>Enoplea</taxon>
        <taxon>Dorylaimia</taxon>
        <taxon>Mermithida</taxon>
        <taxon>Mermithoidea</taxon>
        <taxon>Mermithidae</taxon>
        <taxon>Romanomermis</taxon>
    </lineage>
</organism>
<name>A0A915IE68_ROMCU</name>
<evidence type="ECO:0000313" key="1">
    <source>
        <dbReference type="Proteomes" id="UP000887565"/>
    </source>
</evidence>
<keyword evidence="1" id="KW-1185">Reference proteome</keyword>
<sequence>MYKLVKNLENITLDEDYVHREILKDITSHEEELVADEDLEGDTYVLCNVLECQFKFDKELLGYCRSD</sequence>
<protein>
    <submittedName>
        <fullName evidence="2">Uncharacterized protein</fullName>
    </submittedName>
</protein>
<dbReference type="WBParaSite" id="nRc.2.0.1.t12098-RA">
    <property type="protein sequence ID" value="nRc.2.0.1.t12098-RA"/>
    <property type="gene ID" value="nRc.2.0.1.g12098"/>
</dbReference>